<feature type="region of interest" description="Disordered" evidence="3">
    <location>
        <begin position="325"/>
        <end position="385"/>
    </location>
</feature>
<dbReference type="Pfam" id="PF10523">
    <property type="entry name" value="BEN"/>
    <property type="match status" value="2"/>
</dbReference>
<dbReference type="GO" id="GO:0003677">
    <property type="term" value="F:DNA binding"/>
    <property type="evidence" value="ECO:0007669"/>
    <property type="project" value="InterPro"/>
</dbReference>
<reference evidence="5 6" key="1">
    <citation type="journal article" date="2018" name="Nat. Ecol. Evol.">
        <title>Shark genomes provide insights into elasmobranch evolution and the origin of vertebrates.</title>
        <authorList>
            <person name="Hara Y"/>
            <person name="Yamaguchi K"/>
            <person name="Onimaru K"/>
            <person name="Kadota M"/>
            <person name="Koyanagi M"/>
            <person name="Keeley SD"/>
            <person name="Tatsumi K"/>
            <person name="Tanaka K"/>
            <person name="Motone F"/>
            <person name="Kageyama Y"/>
            <person name="Nozu R"/>
            <person name="Adachi N"/>
            <person name="Nishimura O"/>
            <person name="Nakagawa R"/>
            <person name="Tanegashima C"/>
            <person name="Kiyatake I"/>
            <person name="Matsumoto R"/>
            <person name="Murakumo K"/>
            <person name="Nishida K"/>
            <person name="Terakita A"/>
            <person name="Kuratani S"/>
            <person name="Sato K"/>
            <person name="Hyodo S Kuraku.S."/>
        </authorList>
    </citation>
    <scope>NUCLEOTIDE SEQUENCE [LARGE SCALE GENOMIC DNA]</scope>
</reference>
<feature type="domain" description="BEN" evidence="4">
    <location>
        <begin position="402"/>
        <end position="500"/>
    </location>
</feature>
<dbReference type="SMART" id="SM01025">
    <property type="entry name" value="BEN"/>
    <property type="match status" value="2"/>
</dbReference>
<feature type="domain" description="BEN" evidence="4">
    <location>
        <begin position="577"/>
        <end position="678"/>
    </location>
</feature>
<evidence type="ECO:0000256" key="1">
    <source>
        <dbReference type="ARBA" id="ARBA00004123"/>
    </source>
</evidence>
<dbReference type="Proteomes" id="UP000287033">
    <property type="component" value="Unassembled WGS sequence"/>
</dbReference>
<feature type="region of interest" description="Disordered" evidence="3">
    <location>
        <begin position="705"/>
        <end position="728"/>
    </location>
</feature>
<dbReference type="PROSITE" id="PS51457">
    <property type="entry name" value="BEN"/>
    <property type="match status" value="2"/>
</dbReference>
<dbReference type="InterPro" id="IPR018379">
    <property type="entry name" value="BEN_domain"/>
</dbReference>
<keyword evidence="6" id="KW-1185">Reference proteome</keyword>
<evidence type="ECO:0000259" key="4">
    <source>
        <dbReference type="PROSITE" id="PS51457"/>
    </source>
</evidence>
<evidence type="ECO:0000313" key="6">
    <source>
        <dbReference type="Proteomes" id="UP000287033"/>
    </source>
</evidence>
<organism evidence="5 6">
    <name type="scientific">Chiloscyllium punctatum</name>
    <name type="common">Brownbanded bambooshark</name>
    <name type="synonym">Hemiscyllium punctatum</name>
    <dbReference type="NCBI Taxonomy" id="137246"/>
    <lineage>
        <taxon>Eukaryota</taxon>
        <taxon>Metazoa</taxon>
        <taxon>Chordata</taxon>
        <taxon>Craniata</taxon>
        <taxon>Vertebrata</taxon>
        <taxon>Chondrichthyes</taxon>
        <taxon>Elasmobranchii</taxon>
        <taxon>Galeomorphii</taxon>
        <taxon>Galeoidea</taxon>
        <taxon>Orectolobiformes</taxon>
        <taxon>Hemiscylliidae</taxon>
        <taxon>Chiloscyllium</taxon>
    </lineage>
</organism>
<accession>A0A401SAV6</accession>
<dbReference type="GO" id="GO:0005634">
    <property type="term" value="C:nucleus"/>
    <property type="evidence" value="ECO:0007669"/>
    <property type="project" value="UniProtKB-SubCell"/>
</dbReference>
<feature type="compositionally biased region" description="Polar residues" evidence="3">
    <location>
        <begin position="71"/>
        <end position="85"/>
    </location>
</feature>
<feature type="region of interest" description="Disordered" evidence="3">
    <location>
        <begin position="63"/>
        <end position="96"/>
    </location>
</feature>
<comment type="caution">
    <text evidence="5">The sequence shown here is derived from an EMBL/GenBank/DDBJ whole genome shotgun (WGS) entry which is preliminary data.</text>
</comment>
<dbReference type="PANTHER" id="PTHR47305:SF1">
    <property type="entry name" value="BEN DOMAIN-CONTAINING PROTEIN"/>
    <property type="match status" value="1"/>
</dbReference>
<sequence length="728" mass="81971">MSDANDSYLRVKVEDDTEAVIFNGAEVMDIPNGSSSLTTEDLSQASNQNRYLTAVVYVQKSGAEGSASAPRVSNNETTANSSQECLPNRNAVSPGAMPHEVRHRAGEYTYTYRPKRRKIAIHNAPPIRTRDTGDYVDYEENGDFVYDYSADYECASDMSEGSYVTDQQRTLVEILNYCQVMYAAIQRLDKKFDVLHRRVTEMHQGRMKPMFFKPRLTTVSYGNTHQMPLTKMKVQKPVEREVRIRRPPPNAGSHPSPVMIRVEKEPVAVPIPSNPVRSSPQPQIVYSSARRASPPLPTIHSVQSLKEAPVQCSGTVIGISDFAQGKAPAEQDNRVPTSSEASDVVQPTRRPFQDSCTSQEREAFSNVKTADSPAEQTSCSQPEVPSSLSIDTMSLEYLGDPRRNIKVPAAFLMKARQKTKPKYVARYLVRMMFPKDTLMYSNMQGDKTRGIKPLDPNRIAALREFLCSIFPTYDLSEEGKDWKICVSNVNSMIRSLRYEIQKEADLTSDNGKVSAPEGTMVCVNLDSDGEDESVPFQKPEEAKATTETLRQEWQQQDTPTALENGEQKTFEPKESLGNPTRQVHLPYSAVYVAKQKTRPELAARYLVRHLFPEEVLVRSNVYGNLDRGIAPLDCNKISAVREFLEEVYPVFDLGENGRDWKACVAAINSSIRSIRHDLRKSLPGYYKKQHPQYFAMYCKKQSENHGNKISTPQNNNPQENFNGDTNIL</sequence>
<keyword evidence="2" id="KW-0539">Nucleus</keyword>
<name>A0A401SAV6_CHIPU</name>
<feature type="compositionally biased region" description="Polar residues" evidence="3">
    <location>
        <begin position="366"/>
        <end position="385"/>
    </location>
</feature>
<dbReference type="OrthoDB" id="8958408at2759"/>
<feature type="compositionally biased region" description="Polar residues" evidence="3">
    <location>
        <begin position="707"/>
        <end position="728"/>
    </location>
</feature>
<comment type="subcellular location">
    <subcellularLocation>
        <location evidence="1">Nucleus</location>
    </subcellularLocation>
</comment>
<dbReference type="AlphaFoldDB" id="A0A401SAV6"/>
<dbReference type="STRING" id="137246.A0A401SAV6"/>
<dbReference type="PANTHER" id="PTHR47305">
    <property type="entry name" value="BEN DOMAIN-CONTAINING PROTEIN 2"/>
    <property type="match status" value="1"/>
</dbReference>
<dbReference type="OMA" id="YDYSADY"/>
<evidence type="ECO:0000256" key="3">
    <source>
        <dbReference type="SAM" id="MobiDB-lite"/>
    </source>
</evidence>
<gene>
    <name evidence="5" type="ORF">chiPu_0005924</name>
</gene>
<evidence type="ECO:0000256" key="2">
    <source>
        <dbReference type="ARBA" id="ARBA00023242"/>
    </source>
</evidence>
<proteinExistence type="predicted"/>
<evidence type="ECO:0000313" key="5">
    <source>
        <dbReference type="EMBL" id="GCC27500.1"/>
    </source>
</evidence>
<protein>
    <recommendedName>
        <fullName evidence="4">BEN domain-containing protein</fullName>
    </recommendedName>
</protein>
<dbReference type="EMBL" id="BEZZ01000167">
    <property type="protein sequence ID" value="GCC27500.1"/>
    <property type="molecule type" value="Genomic_DNA"/>
</dbReference>